<dbReference type="Pfam" id="PF00293">
    <property type="entry name" value="NUDIX"/>
    <property type="match status" value="1"/>
</dbReference>
<proteinExistence type="predicted"/>
<organism evidence="2">
    <name type="scientific">viral metagenome</name>
    <dbReference type="NCBI Taxonomy" id="1070528"/>
    <lineage>
        <taxon>unclassified sequences</taxon>
        <taxon>metagenomes</taxon>
        <taxon>organismal metagenomes</taxon>
    </lineage>
</organism>
<dbReference type="EMBL" id="MN739775">
    <property type="protein sequence ID" value="QHT25868.1"/>
    <property type="molecule type" value="Genomic_DNA"/>
</dbReference>
<dbReference type="InterPro" id="IPR000086">
    <property type="entry name" value="NUDIX_hydrolase_dom"/>
</dbReference>
<evidence type="ECO:0000259" key="1">
    <source>
        <dbReference type="PROSITE" id="PS51462"/>
    </source>
</evidence>
<dbReference type="InterPro" id="IPR015797">
    <property type="entry name" value="NUDIX_hydrolase-like_dom_sf"/>
</dbReference>
<accession>A0A6C0EAI7</accession>
<dbReference type="Gene3D" id="3.90.79.10">
    <property type="entry name" value="Nucleoside Triphosphate Pyrophosphohydrolase"/>
    <property type="match status" value="1"/>
</dbReference>
<dbReference type="PROSITE" id="PS51462">
    <property type="entry name" value="NUDIX"/>
    <property type="match status" value="1"/>
</dbReference>
<sequence>MTDRKAFYYNNDKSKPVTAAGLIIYKFEEDKMKLLLIESRGQYEDIGGRVDEDDKTIIDTVVREVYEESNKLIKRKNTRKKLQDAPSVYNAKCKYVVYFIEATKRQKEMTKKDFGDKELHDNIKRTISWIDTDVVNDSKIVKYKLAWRLKYYPVLNQIKKIKEQHQIKKVFSSEDSP</sequence>
<dbReference type="SUPFAM" id="SSF55811">
    <property type="entry name" value="Nudix"/>
    <property type="match status" value="1"/>
</dbReference>
<evidence type="ECO:0000313" key="2">
    <source>
        <dbReference type="EMBL" id="QHT25868.1"/>
    </source>
</evidence>
<feature type="domain" description="Nudix hydrolase" evidence="1">
    <location>
        <begin position="15"/>
        <end position="153"/>
    </location>
</feature>
<protein>
    <recommendedName>
        <fullName evidence="1">Nudix hydrolase domain-containing protein</fullName>
    </recommendedName>
</protein>
<name>A0A6C0EAI7_9ZZZZ</name>
<dbReference type="AlphaFoldDB" id="A0A6C0EAI7"/>
<reference evidence="2" key="1">
    <citation type="journal article" date="2020" name="Nature">
        <title>Giant virus diversity and host interactions through global metagenomics.</title>
        <authorList>
            <person name="Schulz F."/>
            <person name="Roux S."/>
            <person name="Paez-Espino D."/>
            <person name="Jungbluth S."/>
            <person name="Walsh D.A."/>
            <person name="Denef V.J."/>
            <person name="McMahon K.D."/>
            <person name="Konstantinidis K.T."/>
            <person name="Eloe-Fadrosh E.A."/>
            <person name="Kyrpides N.C."/>
            <person name="Woyke T."/>
        </authorList>
    </citation>
    <scope>NUCLEOTIDE SEQUENCE</scope>
    <source>
        <strain evidence="2">GVMAG-M-3300023179-27</strain>
    </source>
</reference>